<organism evidence="3 4">
    <name type="scientific">Candidatus Thermofonsia Clade 3 bacterium</name>
    <dbReference type="NCBI Taxonomy" id="2364212"/>
    <lineage>
        <taxon>Bacteria</taxon>
        <taxon>Bacillati</taxon>
        <taxon>Chloroflexota</taxon>
        <taxon>Candidatus Thermofontia</taxon>
        <taxon>Candidatus Thermofonsia Clade 3</taxon>
    </lineage>
</organism>
<accession>A0A2M8Q8F2</accession>
<dbReference type="Gene3D" id="3.30.70.360">
    <property type="match status" value="1"/>
</dbReference>
<dbReference type="SUPFAM" id="SSF55031">
    <property type="entry name" value="Bacterial exopeptidase dimerisation domain"/>
    <property type="match status" value="1"/>
</dbReference>
<dbReference type="EMBL" id="PGTN01000514">
    <property type="protein sequence ID" value="PJF46050.1"/>
    <property type="molecule type" value="Genomic_DNA"/>
</dbReference>
<dbReference type="Gene3D" id="3.40.630.10">
    <property type="entry name" value="Zn peptidases"/>
    <property type="match status" value="1"/>
</dbReference>
<gene>
    <name evidence="3" type="ORF">CUN48_15775</name>
</gene>
<dbReference type="SUPFAM" id="SSF53187">
    <property type="entry name" value="Zn-dependent exopeptidases"/>
    <property type="match status" value="1"/>
</dbReference>
<sequence length="191" mass="20774">MHEMIKLIHIVESTPLDSHPLLGPALLALTDIISDPYPAYSVTPSRCRVTYDRRTLPGETPESVLGAILNQPEAQGLRCNAVIAQGEHRTYTGKVLQAQKFFPAWEFAEEHPFVQMALRGLRTARLNPQLRAYRFCTNAASSAGKLGAPTVGFGPAAEEDAHVVDERLSIAELTAAARGYAGIVQEALRPS</sequence>
<keyword evidence="2" id="KW-0378">Hydrolase</keyword>
<dbReference type="GO" id="GO:0016787">
    <property type="term" value="F:hydrolase activity"/>
    <property type="evidence" value="ECO:0007669"/>
    <property type="project" value="UniProtKB-KW"/>
</dbReference>
<evidence type="ECO:0000313" key="4">
    <source>
        <dbReference type="Proteomes" id="UP000230790"/>
    </source>
</evidence>
<dbReference type="AlphaFoldDB" id="A0A2M8Q8F2"/>
<dbReference type="PANTHER" id="PTHR43808">
    <property type="entry name" value="ACETYLORNITHINE DEACETYLASE"/>
    <property type="match status" value="1"/>
</dbReference>
<keyword evidence="1" id="KW-0479">Metal-binding</keyword>
<comment type="caution">
    <text evidence="3">The sequence shown here is derived from an EMBL/GenBank/DDBJ whole genome shotgun (WGS) entry which is preliminary data.</text>
</comment>
<dbReference type="InterPro" id="IPR050072">
    <property type="entry name" value="Peptidase_M20A"/>
</dbReference>
<name>A0A2M8Q8F2_9CHLR</name>
<dbReference type="InterPro" id="IPR036264">
    <property type="entry name" value="Bact_exopeptidase_dim_dom"/>
</dbReference>
<dbReference type="Proteomes" id="UP000230790">
    <property type="component" value="Unassembled WGS sequence"/>
</dbReference>
<evidence type="ECO:0000313" key="3">
    <source>
        <dbReference type="EMBL" id="PJF46050.1"/>
    </source>
</evidence>
<proteinExistence type="predicted"/>
<reference evidence="3 4" key="1">
    <citation type="submission" date="2017-11" db="EMBL/GenBank/DDBJ databases">
        <title>Evolution of Phototrophy in the Chloroflexi Phylum Driven by Horizontal Gene Transfer.</title>
        <authorList>
            <person name="Ward L.M."/>
            <person name="Hemp J."/>
            <person name="Shih P.M."/>
            <person name="Mcglynn S.E."/>
            <person name="Fischer W."/>
        </authorList>
    </citation>
    <scope>NUCLEOTIDE SEQUENCE [LARGE SCALE GENOMIC DNA]</scope>
    <source>
        <strain evidence="3">JP3_7</strain>
    </source>
</reference>
<evidence type="ECO:0000256" key="1">
    <source>
        <dbReference type="ARBA" id="ARBA00022723"/>
    </source>
</evidence>
<protein>
    <submittedName>
        <fullName evidence="3">Uncharacterized protein</fullName>
    </submittedName>
</protein>
<evidence type="ECO:0000256" key="2">
    <source>
        <dbReference type="ARBA" id="ARBA00022801"/>
    </source>
</evidence>